<feature type="region of interest" description="Disordered" evidence="1">
    <location>
        <begin position="9"/>
        <end position="38"/>
    </location>
</feature>
<evidence type="ECO:0000313" key="2">
    <source>
        <dbReference type="EMBL" id="KAK4091930.1"/>
    </source>
</evidence>
<evidence type="ECO:0000256" key="1">
    <source>
        <dbReference type="SAM" id="MobiDB-lite"/>
    </source>
</evidence>
<organism evidence="2 3">
    <name type="scientific">Purpureocillium lilacinum</name>
    <name type="common">Paecilomyces lilacinus</name>
    <dbReference type="NCBI Taxonomy" id="33203"/>
    <lineage>
        <taxon>Eukaryota</taxon>
        <taxon>Fungi</taxon>
        <taxon>Dikarya</taxon>
        <taxon>Ascomycota</taxon>
        <taxon>Pezizomycotina</taxon>
        <taxon>Sordariomycetes</taxon>
        <taxon>Hypocreomycetidae</taxon>
        <taxon>Hypocreales</taxon>
        <taxon>Ophiocordycipitaceae</taxon>
        <taxon>Purpureocillium</taxon>
    </lineage>
</organism>
<dbReference type="Proteomes" id="UP001287286">
    <property type="component" value="Unassembled WGS sequence"/>
</dbReference>
<name>A0ABR0C6X5_PURLI</name>
<protein>
    <submittedName>
        <fullName evidence="2">Uncharacterized protein</fullName>
    </submittedName>
</protein>
<feature type="compositionally biased region" description="Low complexity" evidence="1">
    <location>
        <begin position="27"/>
        <end position="38"/>
    </location>
</feature>
<proteinExistence type="predicted"/>
<keyword evidence="3" id="KW-1185">Reference proteome</keyword>
<evidence type="ECO:0000313" key="3">
    <source>
        <dbReference type="Proteomes" id="UP001287286"/>
    </source>
</evidence>
<sequence length="159" mass="15900">MKTLVTAILGHGGHGDEPSAVPPPAHPAHAVADADADADAPPAAAAGARVLELDVLGAKVAEAKVGAQARDGAPLGDALAVGGLAGAELADGDVVEVLAHDGSRWILAALTTEALEALKPLTFETCVYVCVFWAMRCDEGAERGTGGEGSDVEGRLFGL</sequence>
<accession>A0ABR0C6X5</accession>
<gene>
    <name evidence="2" type="ORF">Purlil1_3769</name>
</gene>
<dbReference type="EMBL" id="JAWRVI010000010">
    <property type="protein sequence ID" value="KAK4091930.1"/>
    <property type="molecule type" value="Genomic_DNA"/>
</dbReference>
<reference evidence="2 3" key="1">
    <citation type="journal article" date="2024" name="Microbiol. Resour. Announc.">
        <title>Genome annotations for the ascomycete fungi Trichoderma harzianum, Trichoderma aggressivum, and Purpureocillium lilacinum.</title>
        <authorList>
            <person name="Beijen E.P.W."/>
            <person name="Ohm R.A."/>
        </authorList>
    </citation>
    <scope>NUCLEOTIDE SEQUENCE [LARGE SCALE GENOMIC DNA]</scope>
    <source>
        <strain evidence="2 3">CBS 150709</strain>
    </source>
</reference>
<comment type="caution">
    <text evidence="2">The sequence shown here is derived from an EMBL/GenBank/DDBJ whole genome shotgun (WGS) entry which is preliminary data.</text>
</comment>